<proteinExistence type="predicted"/>
<keyword evidence="1" id="KW-0812">Transmembrane</keyword>
<dbReference type="EMBL" id="QEFB01000005">
    <property type="protein sequence ID" value="PWC07412.1"/>
    <property type="molecule type" value="Genomic_DNA"/>
</dbReference>
<comment type="caution">
    <text evidence="2">The sequence shown here is derived from an EMBL/GenBank/DDBJ whole genome shotgun (WGS) entry which is preliminary data.</text>
</comment>
<gene>
    <name evidence="2" type="ORF">DF223_07305</name>
</gene>
<keyword evidence="3" id="KW-1185">Reference proteome</keyword>
<sequence>MAANRTRAAASGRVIAGVIGIAIAGVSVFAVGTLDVPRVTAAVPSAVITPTAADQARVCSGPLLQLAGDGSSSAASFGAAELTVGAEPGSEPALMPIAAPGNVSGDAFGSPTVVSVPSGTGADTAPLLAAAQSQSAAFDELAGFAAGSCTEASAESWLVGGSTDVGRTSVIALTNPTRADAIVDLTIYGESGVVDAPGSQGVIVKGGEQKLLSLAAFAPNLITPIVHIESRGGQVAAAIQHSVIRGLTPSGVEYVAPTAPAATRQVLSGVVLPATPPLVSDEDYDDNSPAIRIMALGTEAARVSVTFTSEQGAPAPDPLEYDLEPGVATEVSLSGLAAGSYTIDIQSSQPVVAGARTSTAVGESSDFAWFQASTALPDTVMIAVPAGDAPVLHLANPGGDTLDVELRSASGSLTATVPGASSAAIPVAPGTSYEVTGVDGAFAQLSIETATGFSAFAVPPANPSATPVTVYPR</sequence>
<evidence type="ECO:0000313" key="2">
    <source>
        <dbReference type="EMBL" id="PWC07412.1"/>
    </source>
</evidence>
<reference evidence="3" key="1">
    <citation type="submission" date="2018-04" db="EMBL/GenBank/DDBJ databases">
        <authorList>
            <person name="Liu S."/>
            <person name="Wang Z."/>
            <person name="Li J."/>
        </authorList>
    </citation>
    <scope>NUCLEOTIDE SEQUENCE [LARGE SCALE GENOMIC DNA]</scope>
    <source>
        <strain evidence="3">622</strain>
    </source>
</reference>
<evidence type="ECO:0000313" key="3">
    <source>
        <dbReference type="Proteomes" id="UP000244962"/>
    </source>
</evidence>
<organism evidence="2 3">
    <name type="scientific">Mycetocola zhujimingii</name>
    <dbReference type="NCBI Taxonomy" id="2079792"/>
    <lineage>
        <taxon>Bacteria</taxon>
        <taxon>Bacillati</taxon>
        <taxon>Actinomycetota</taxon>
        <taxon>Actinomycetes</taxon>
        <taxon>Micrococcales</taxon>
        <taxon>Microbacteriaceae</taxon>
        <taxon>Mycetocola</taxon>
    </lineage>
</organism>
<feature type="transmembrane region" description="Helical" evidence="1">
    <location>
        <begin position="12"/>
        <end position="34"/>
    </location>
</feature>
<keyword evidence="1" id="KW-0472">Membrane</keyword>
<dbReference type="Proteomes" id="UP000244962">
    <property type="component" value="Unassembled WGS sequence"/>
</dbReference>
<accession>A0A2U1TEV4</accession>
<evidence type="ECO:0008006" key="4">
    <source>
        <dbReference type="Google" id="ProtNLM"/>
    </source>
</evidence>
<dbReference type="AlphaFoldDB" id="A0A2U1TEV4"/>
<dbReference type="Pfam" id="PF18986">
    <property type="entry name" value="DUF5719"/>
    <property type="match status" value="1"/>
</dbReference>
<dbReference type="RefSeq" id="WP_108962703.1">
    <property type="nucleotide sequence ID" value="NZ_QEFB01000005.1"/>
</dbReference>
<evidence type="ECO:0000256" key="1">
    <source>
        <dbReference type="SAM" id="Phobius"/>
    </source>
</evidence>
<name>A0A2U1TEV4_9MICO</name>
<protein>
    <recommendedName>
        <fullName evidence="4">Large extracellular alpha-helical protein</fullName>
    </recommendedName>
</protein>
<keyword evidence="1" id="KW-1133">Transmembrane helix</keyword>
<dbReference type="InterPro" id="IPR043777">
    <property type="entry name" value="DUF5719"/>
</dbReference>